<dbReference type="Proteomes" id="UP000670092">
    <property type="component" value="Unassembled WGS sequence"/>
</dbReference>
<name>A0A8H7Z7S0_AJECA</name>
<evidence type="ECO:0000313" key="2">
    <source>
        <dbReference type="Proteomes" id="UP000670092"/>
    </source>
</evidence>
<accession>A0A8H7Z7S0</accession>
<dbReference type="VEuPathDB" id="FungiDB:I7I52_01340"/>
<sequence>MESCRDSLFPARVTNKLCVAIERYSINCLAPVGDCSPTTNMLALAKPLRCAIHPLDARTIPTCCIPRYVIVNLSPITEWGPFSGSVKVQFSLFIPHLKRLSRDPLGFIYSY</sequence>
<gene>
    <name evidence="1" type="ORF">I7I52_01340</name>
</gene>
<reference evidence="1 2" key="1">
    <citation type="submission" date="2021-01" db="EMBL/GenBank/DDBJ databases">
        <title>Chromosome-level genome assembly of a human fungal pathogen reveals clustering of transcriptionally co-regulated genes.</title>
        <authorList>
            <person name="Voorhies M."/>
            <person name="Cohen S."/>
            <person name="Shea T.P."/>
            <person name="Petrus S."/>
            <person name="Munoz J.F."/>
            <person name="Poplawski S."/>
            <person name="Goldman W.E."/>
            <person name="Michael T."/>
            <person name="Cuomo C.A."/>
            <person name="Sil A."/>
            <person name="Beyhan S."/>
        </authorList>
    </citation>
    <scope>NUCLEOTIDE SEQUENCE [LARGE SCALE GENOMIC DNA]</scope>
    <source>
        <strain evidence="1 2">G184AR</strain>
    </source>
</reference>
<comment type="caution">
    <text evidence="1">The sequence shown here is derived from an EMBL/GenBank/DDBJ whole genome shotgun (WGS) entry which is preliminary data.</text>
</comment>
<dbReference type="AlphaFoldDB" id="A0A8H7Z7S0"/>
<evidence type="ECO:0000313" key="1">
    <source>
        <dbReference type="EMBL" id="KAG5303357.1"/>
    </source>
</evidence>
<dbReference type="EMBL" id="JAEVHI010000001">
    <property type="protein sequence ID" value="KAG5303357.1"/>
    <property type="molecule type" value="Genomic_DNA"/>
</dbReference>
<proteinExistence type="predicted"/>
<organism evidence="1 2">
    <name type="scientific">Ajellomyces capsulatus</name>
    <name type="common">Darling's disease fungus</name>
    <name type="synonym">Histoplasma capsulatum</name>
    <dbReference type="NCBI Taxonomy" id="5037"/>
    <lineage>
        <taxon>Eukaryota</taxon>
        <taxon>Fungi</taxon>
        <taxon>Dikarya</taxon>
        <taxon>Ascomycota</taxon>
        <taxon>Pezizomycotina</taxon>
        <taxon>Eurotiomycetes</taxon>
        <taxon>Eurotiomycetidae</taxon>
        <taxon>Onygenales</taxon>
        <taxon>Ajellomycetaceae</taxon>
        <taxon>Histoplasma</taxon>
    </lineage>
</organism>
<protein>
    <submittedName>
        <fullName evidence="1">Uncharacterized protein</fullName>
    </submittedName>
</protein>